<protein>
    <recommendedName>
        <fullName evidence="4">DUF2207 domain-containing protein</fullName>
    </recommendedName>
</protein>
<dbReference type="Proteomes" id="UP001595712">
    <property type="component" value="Unassembled WGS sequence"/>
</dbReference>
<comment type="caution">
    <text evidence="2">The sequence shown here is derived from an EMBL/GenBank/DDBJ whole genome shotgun (WGS) entry which is preliminary data.</text>
</comment>
<feature type="transmembrane region" description="Helical" evidence="1">
    <location>
        <begin position="171"/>
        <end position="189"/>
    </location>
</feature>
<gene>
    <name evidence="2" type="ORF">ACFO8M_18310</name>
</gene>
<accession>A0ABV7Q3U4</accession>
<feature type="transmembrane region" description="Helical" evidence="1">
    <location>
        <begin position="195"/>
        <end position="215"/>
    </location>
</feature>
<evidence type="ECO:0000313" key="2">
    <source>
        <dbReference type="EMBL" id="MFC3494443.1"/>
    </source>
</evidence>
<keyword evidence="3" id="KW-1185">Reference proteome</keyword>
<keyword evidence="1" id="KW-0812">Transmembrane</keyword>
<keyword evidence="1" id="KW-0472">Membrane</keyword>
<sequence length="662" mass="73107">MPRRAAQFLSAAYEGGLKSNQLYFYWALSILSGRSDIDLSGEEFDQLQHCIDATDHEQADSWSQGVEVVGGLLWASGLNRTAGTDQDAIDQVLLQTRKLDPDVRSEVLLHLDRIVSGSVFDYLWEDHRADVERRRHAGDRERRVPKFFIHDPLPPKMPAAVPYKSRPGAKASVAGGLAIALFVALPMALGFPGGGATIALLAATAASTTLIAYFGRPLALRTKRMQDRRAEMHGSGIYLNWAPLNHRQTTFNSSFANLLKVAFEVRTPTGYTPNRWLAATQDFRLTAAYRVTLLYCQGDTRPSELRWLADHLAKEQAGHHESGLLWDPQYGVPPETEAQWGVIGGICLFGATVLIAGVSTGALGFLAVLVSAAAIAGALWLILPNAIELAIGRRYYAERLERAEEALQRARQSHAEWAEWLSDRPSDPEMAQWLAADLNWLRIEAMEALRLPHQDVIAHFAISESAEDAKAARVPFGPTRYSSYNLRIFLLTENGVRVYTATLNFSNGSHLLPGTDNFQYEKIVSARVVEIGVHYGGRRRMVVDLEQAAYQGYRDFTLAHALNLQIHGRELRIIIGANHGEALVKGEGEDAGSLLSLDLESSGIEEGLRILQAVAGEGRGWIETERARQRHYIKQQRRGPSGLDVSPTGRTLELDAQESGGH</sequence>
<evidence type="ECO:0008006" key="4">
    <source>
        <dbReference type="Google" id="ProtNLM"/>
    </source>
</evidence>
<reference evidence="3" key="1">
    <citation type="journal article" date="2019" name="Int. J. Syst. Evol. Microbiol.">
        <title>The Global Catalogue of Microorganisms (GCM) 10K type strain sequencing project: providing services to taxonomists for standard genome sequencing and annotation.</title>
        <authorList>
            <consortium name="The Broad Institute Genomics Platform"/>
            <consortium name="The Broad Institute Genome Sequencing Center for Infectious Disease"/>
            <person name="Wu L."/>
            <person name="Ma J."/>
        </authorList>
    </citation>
    <scope>NUCLEOTIDE SEQUENCE [LARGE SCALE GENOMIC DNA]</scope>
    <source>
        <strain evidence="3">CGMCC 4.7396</strain>
    </source>
</reference>
<dbReference type="RefSeq" id="WP_387978200.1">
    <property type="nucleotide sequence ID" value="NZ_JBHRWO010000018.1"/>
</dbReference>
<keyword evidence="1" id="KW-1133">Transmembrane helix</keyword>
<dbReference type="EMBL" id="JBHRWO010000018">
    <property type="protein sequence ID" value="MFC3494443.1"/>
    <property type="molecule type" value="Genomic_DNA"/>
</dbReference>
<evidence type="ECO:0000256" key="1">
    <source>
        <dbReference type="SAM" id="Phobius"/>
    </source>
</evidence>
<feature type="transmembrane region" description="Helical" evidence="1">
    <location>
        <begin position="362"/>
        <end position="383"/>
    </location>
</feature>
<proteinExistence type="predicted"/>
<organism evidence="2 3">
    <name type="scientific">Glycomyces rhizosphaerae</name>
    <dbReference type="NCBI Taxonomy" id="2054422"/>
    <lineage>
        <taxon>Bacteria</taxon>
        <taxon>Bacillati</taxon>
        <taxon>Actinomycetota</taxon>
        <taxon>Actinomycetes</taxon>
        <taxon>Glycomycetales</taxon>
        <taxon>Glycomycetaceae</taxon>
        <taxon>Glycomyces</taxon>
    </lineage>
</organism>
<feature type="transmembrane region" description="Helical" evidence="1">
    <location>
        <begin position="338"/>
        <end position="356"/>
    </location>
</feature>
<name>A0ABV7Q3U4_9ACTN</name>
<evidence type="ECO:0000313" key="3">
    <source>
        <dbReference type="Proteomes" id="UP001595712"/>
    </source>
</evidence>